<dbReference type="Gene3D" id="2.60.40.10">
    <property type="entry name" value="Immunoglobulins"/>
    <property type="match status" value="5"/>
</dbReference>
<evidence type="ECO:0000256" key="5">
    <source>
        <dbReference type="SAM" id="Phobius"/>
    </source>
</evidence>
<evidence type="ECO:0000313" key="7">
    <source>
        <dbReference type="EMBL" id="KAA9132426.1"/>
    </source>
</evidence>
<dbReference type="GO" id="GO:0005576">
    <property type="term" value="C:extracellular region"/>
    <property type="evidence" value="ECO:0007669"/>
    <property type="project" value="UniProtKB-SubCell"/>
</dbReference>
<dbReference type="Proteomes" id="UP000326838">
    <property type="component" value="Unassembled WGS sequence"/>
</dbReference>
<dbReference type="Pfam" id="PF17210">
    <property type="entry name" value="SdrD_B"/>
    <property type="match status" value="3"/>
</dbReference>
<feature type="domain" description="SD-repeat containing protein B" evidence="6">
    <location>
        <begin position="4051"/>
        <end position="4127"/>
    </location>
</feature>
<keyword evidence="5" id="KW-1133">Transmembrane helix</keyword>
<evidence type="ECO:0000256" key="2">
    <source>
        <dbReference type="ARBA" id="ARBA00022525"/>
    </source>
</evidence>
<feature type="region of interest" description="Disordered" evidence="4">
    <location>
        <begin position="2382"/>
        <end position="2402"/>
    </location>
</feature>
<keyword evidence="3" id="KW-0732">Signal</keyword>
<feature type="domain" description="SD-repeat containing protein B" evidence="6">
    <location>
        <begin position="4199"/>
        <end position="4305"/>
    </location>
</feature>
<evidence type="ECO:0000313" key="8">
    <source>
        <dbReference type="Proteomes" id="UP000326838"/>
    </source>
</evidence>
<dbReference type="SUPFAM" id="SSF117074">
    <property type="entry name" value="Hypothetical protein PA1324"/>
    <property type="match status" value="5"/>
</dbReference>
<comment type="subcellular location">
    <subcellularLocation>
        <location evidence="1">Secreted</location>
    </subcellularLocation>
</comment>
<feature type="region of interest" description="Disordered" evidence="4">
    <location>
        <begin position="2776"/>
        <end position="2795"/>
    </location>
</feature>
<dbReference type="EMBL" id="VYUY01000015">
    <property type="protein sequence ID" value="KAA9132426.1"/>
    <property type="molecule type" value="Genomic_DNA"/>
</dbReference>
<evidence type="ECO:0000256" key="1">
    <source>
        <dbReference type="ARBA" id="ARBA00004613"/>
    </source>
</evidence>
<keyword evidence="5" id="KW-0472">Membrane</keyword>
<feature type="transmembrane region" description="Helical" evidence="5">
    <location>
        <begin position="4800"/>
        <end position="4821"/>
    </location>
</feature>
<reference evidence="8" key="1">
    <citation type="submission" date="2019-09" db="EMBL/GenBank/DDBJ databases">
        <title>Mumia zhuanghuii sp. nov. isolated from the intestinal contents of plateau pika (Ochotona curzoniae) in the Qinghai-Tibet plateau of China.</title>
        <authorList>
            <person name="Tian Z."/>
        </authorList>
    </citation>
    <scope>NUCLEOTIDE SEQUENCE [LARGE SCALE GENOMIC DNA]</scope>
    <source>
        <strain evidence="8">L-033</strain>
    </source>
</reference>
<dbReference type="InterPro" id="IPR033764">
    <property type="entry name" value="Sdr_B"/>
</dbReference>
<name>A0A5N0TEW8_9MICO</name>
<gene>
    <name evidence="7" type="ORF">F6B40_10890</name>
</gene>
<feature type="compositionally biased region" description="Polar residues" evidence="4">
    <location>
        <begin position="2170"/>
        <end position="2179"/>
    </location>
</feature>
<dbReference type="PANTHER" id="PTHR23303">
    <property type="entry name" value="CARBOXYPEPTIDASE REGULATORY REGION-CONTAINING"/>
    <property type="match status" value="1"/>
</dbReference>
<comment type="caution">
    <text evidence="7">The sequence shown here is derived from an EMBL/GenBank/DDBJ whole genome shotgun (WGS) entry which is preliminary data.</text>
</comment>
<organism evidence="7 8">
    <name type="scientific">Microbacterium caowuchunii</name>
    <dbReference type="NCBI Taxonomy" id="2614638"/>
    <lineage>
        <taxon>Bacteria</taxon>
        <taxon>Bacillati</taxon>
        <taxon>Actinomycetota</taxon>
        <taxon>Actinomycetes</taxon>
        <taxon>Micrococcales</taxon>
        <taxon>Microbacteriaceae</taxon>
        <taxon>Microbacterium</taxon>
    </lineage>
</organism>
<feature type="domain" description="SD-repeat containing protein B" evidence="6">
    <location>
        <begin position="4495"/>
        <end position="4602"/>
    </location>
</feature>
<keyword evidence="5" id="KW-0812">Transmembrane</keyword>
<evidence type="ECO:0000256" key="4">
    <source>
        <dbReference type="SAM" id="MobiDB-lite"/>
    </source>
</evidence>
<keyword evidence="2" id="KW-0964">Secreted</keyword>
<feature type="region of interest" description="Disordered" evidence="4">
    <location>
        <begin position="2170"/>
        <end position="2194"/>
    </location>
</feature>
<sequence>MLALTLVVGDVISSGASAVAATGDTPSITLNGTVGEGDSGYLTSKSVILSSGNETKVNYRLVPNYATGQATDVRVTLFMPSLDLVGGEYQVVPRDAAPTPMGVQGRVSSGGEWNVISDTTVKGGPIVLEYSGDLRAGANPAFDVFLTTYNDGSNGTYGGVPEGTAFEINGFVSYELFDRKAGTAWQTPNQLDDDSRVAVISSDLKWDTTIAPYAYGGASTAVPMWDRYQYFDYVYALDNVSTNPASDIDGYSVTFDIDTTDHINGIIPFDINRFVYGETGEAVPNADPEYREGEFIGVPGEGGVLIYDVTDWDGESELTEEIPYTYSGAGMIIIDREHGDQKQGLTPGVSRKYMVSLPMSRQGFPNLPTNFKLTAITNILFAKSANWTKTRTAVREVTVPTYALTFTHAPEKASVVEGEETHTRINGIANTSNAPIFDASLVYTVDEKFTAGRVVYEFDESMADSLGDASIGYIHTDRNGVEKKGTITGDLGENTLTFDVSELEDLDWNRELLLDALFPRLDPGETLPLTITVYGSGPTAGRITQPAVATFHERYASNEDYSQATEYTDVAHTTKKDATFEIVEPKPQDVLKPVVDIIGIYGDRRTRNTTLLPYEAPFQAEYQLGTTGVDAATFAYTIETGSPSQTPGSLTATRITLTEALTGAAEDVRITFIDEDGNEESTADVDVALGDLDLDGIARIIISGKRLNITSAATIAVVDYDSTLGMGASQALEADFSGTQVPPDEAVRTANTTNTVSISEAKTTVKMEGLNQVTRPQGAGNAYDQWVERQWYCGYSGCGSKWDYTLDQGYKSLGGFATSITRPTETYRNNDQTTVIDVTFPAEQFDMYYMKIRDDLKPYLQTIDIHRTVDGEETLWKTIDAKDWAANTREGSFWRIATADPDAADLYATYDTVDAEGHSYYKGAFAEDVAPESPVSKVTLTLDFERTGANDTPQLQGTTGRVIEYMGRFYETSEEGKKLTSATVVDTIGRKAEITRTATSVPIHSIVGYPFAQSSTGAQDTTSTSRKTVSMGSEASYLASIRNINTASWYAYNGHGPDIHSPVWTEFDEWLYHYDPASFHDRMSYHFTYPANPNQDADVNFEATQIVLPNTSTLQYLTELRIDFDDKTAQTLAIDDALRAQILTQPELRIVYDDSLAEGFHQTGEGTFAVSAGAAGIHPLSFEAFFEEVNGFGDNTAELKGVTGDLLGTNLSEIDVRVVGIVNGNKDLVGKTTLYREPDDSARTAMHTSQATLVGATPTLGATMDMSFDALSVYDYAVDGITPNTSTVQAGMANSAQADITGFTMNLALDAGYRSQTVAIPGAVFDGDWKTQTVTLVQPGGKRVDVELDRFELDETTGRYELDLRTLFEDGTLNTVTHTVTFGGTAVLQQQVVSNVIITFAAARDGAGQPLTRMWGSFAREADPALSARMIPESYVFVTGDWVDETAAGHDWDSKPSYRTQGAKVSTASLHYSSFTVSGSAFESPQRFTANAGGGNGGMAPSYRRYDGAAPVVSHRLTQMEMLGMHLNEDLSRIEGSSAYLFDADSNERIAASHMVVGDTSKVLYELRNSAPVGGAHLPIFEPSAHFTAPKGLDIAKVTVVVPGTSAALDAVIAAAGRTSVPLSDDQHTISGGDRKKRTDVVFTDVTVAPQESVFILVEYVAVNDYSAQLGDTQYKSVQPYSYSRPGYQHHIQNYIVSGTGGGGVSGATSATGDYDGDGTQEHLARVHTSYVFTNPHALIAAGEFTEESLSGSRVKLHIRKISNEIVHSNTHATLDITLDTRARGFQLTRLPEPTYPADFEGEFDEPRVLIRVGDDWVAYDEDAHDLAELNQIRVDYGIVPARGADGGEFRIPDFTIDGTGHWQPYGGAATKSSQITSRAQLVLTHHDGSRDDNPAVASYKVVNDSTLTIYKAIPVVEFNLQSFDTSAEADAEYTDASAAQVGKTSYLPGDDVHVKLTARNADTAAATHTGYGKAPLRDPVIIDKLPEYISAPLAGYVHDGELDVATAVAKGDLTIRHFGRDGRLREDVALPEVTVTTVKSRDVGGAQRFVDDRKNDAYGLLSSVEPAAGKANAKEIAFQTFTYTFTDDLGRGERIEIMYPGRIREDDLPYATYQDGRAVFAPFMGWYSGNNPVAGNMHQYDMDMAALLHDAGISGSRGHEMTPGEFLSQSFSWQSGSNTERRHPGASSSTLETHYDSSANSMYSHRAYLHERGDNRLFEGATSGEEDDNFAYVGTARVNDGTVSSDERILWAQDNLQLNRAWLYGASEMLPDTERKASGQDPANFYEFDGSLKAPDNGLTPYSVDSFVYAVQLHEQFTVRLHSANLGDRAIESGVEYLEVLPVGITPYDEDGKLLGVTAYDGAGNAIPDERVTIEVEQTPADDKGYQAPAQKQEAGTHGPDTLKDAVPYVIRVKVAGELGGMFNQPTSTMKSKYQHVDIRVQVEDESTTLVDGRFFWYDELTVTTIDEEEYLAVYDARYGALDRAPHVWNPNEFPNDGMKQGFDLLDLSYTYSSYTSYFSMEPYGMYISGINSQGTTVAVDEKPAIVNGDHIAMRAPTLRVWSNVEKDAYAPGFDASLQNLTVDLYEEFSVHAIVENQQVEAHDDYFASAGYTNDRYTQQPQTTGGARGTWFDPTVTVTLPYGIVPVLENGDAARYPADVADQQAVAFTAHISDVTYRSSTPVADVSEHLNVEVERVEDGQDERYVLHFTAKDTAAAKRALHEIAFGQSLTVSPRVRVIDVPEAADASKYQQIITLAGSERPSFKAVVVAAKPTGSVPSGAPADSRRLDSTSTWSSNMGVQKVTERLISATQTYSPGDRIALRDGGEWKADAATLLPDVVSAAATDNGAYGGTRLVLRQPTIVNTTKAGLYADGTFVETQLVDAAGRFWVSTDIENRPAAHSNPYERIKAAGDVHNSRFIVSDHITTYAQRIGDPVLVVDGEVLDRVAFEARGYTVRVLTSDERDGAGERQLIQWLVTTPAGANGTRGRLATGENVTLRHQMQLVDGHDTDEDRDAPTWKDASLTIDSYVSVVADDTDLIDGDQRRDDFIVQDVTAMHYETAVVEATAGADVDGDGERAGHFAQDDATIEIIKPRGEVRVNTTRPRLLYSNGLTGDPYFNSSDTIEYLVTYAKNTGSGLKQMSFEHTLPTHESHDPETQVSVDEMDTTLLYVTSGTWELPAETLQRLEFVGKTVDEVFETEVYISTETAEAGYEDGEWVSLGRSSILTNTTFDVPAADRLDQRKVRVVVRSLDADFLVPRGTRLAVDADAAAGAQEVTETDPDNRSVTEYPPAITDNAMKIGMRAASARKATMFIYDTVQMWGNYVADAMMPLDQSDVRSYLTPSRPVVNVFHDALYYRSDGTRPIEERYGWSDNTAIKPDVSPHLKFHGEVVNADESMWDPDTEGDTYAEDTLIDPTITFELPAVMAAGTGFTYVPSSDLDADHPLSDDHRSRYSLTDADAYLWTWKLVRADGSEASADSYLTHTGIHTGSWTGMDRNVVTVWFQGMIYPGDKIVIDFIGKIDAYTPGAQSDDLKSKVYVTNSTGLVQPLNSDQNGGNRLGYMTDRHDLDGNGLLNDRLVFAERVLFEYETYDNFGKRKVSSSDLNRAGTVWPQSTPVREGGSFTYQLSLDNTKEAGDAPYPYPIMYDVLPHAGDTAIMNANTARNSMGSSLLDLDSVTLSVEGEINKTYTAKDYTVYVGPFTMQSGRVVPAEMVAGAVAGTEAFYDSLGTPGTASAVRDAHFVTMTQFRAAVATEPELLSEARTILTLFNSKDAALPGQSKLTLTYDMRSPLNAPVFLETWQAEGKPEDVVQWNSFVGTQRKTGFKPQESNNAGTYVTERAGSVSIGNYVWHDANYNAKQDEGEPHVDGNGRALLKPTKDIDFDGTIDDPGIDGVRVTLLSPNGRLVDAAGNSVVQKDGSWVVVDDETGDAVTDDLGQTTASTGALVTTTRTDIHGNAGYYVFSNIAPGEYRVMFEFPKEYDRFSVTTQELVSGAGVTVYEPGVPAGIPAANDTGALVALTSVEAITEETVDEIRMGFDIGIGRLLDFGGVVWNDVDRDGVRDPGEDGLEGYTVTLKDAAGETVTDINGRKIEQVSAADDGSYLFTVLPRAGGYFVQVTHPGGAYDIDWPVSPILTTFDPFARADDNDAFVQKRDRGERVVRTNEFVFDLESIHRSGFAARQDINAAFYGRRDTAVIGNRVWDDQNRDGIQDAGEPGIAGQTLELEQYEQAGAEWVRNAAFTRTAVSGEDGYYFFPDVPAFRGEDTDATEYRYQVVVKELVSGYALAPAHRGEDAQNDSNFLMNGTMHEGAVGDHLISLAEKDGEVMIAVDDITIDLGLISHATGVIAGEVFIDAQPDGIKTGDDLAAERYTATLQVSIDGTEWADVASQVGVNQYRFEGLQTYDEAAKVLNQYRVVVTEIPLWLPLTAHGAGADDVDSDFVEVSREGTSTAVSDSYVLAEEVEGHLLPVDTRTALTHEDVDLGLVEPAVVLGGRVWEDADHDGLQDEDEQSIAGQTVTLWERIDGEWVEVEDLDGRSSSISGDDGRYSFRVSPTHYDEGHPLFLQPREYRVTSDRHGYQEWSPARVGDDRTVDSDVTSGEPEEGPRHRGYTEPFVIADVIDGRIDVASIRDDRETDLGLKTHDHLVVIGGTIWTDSTEDGERQDGEAPMAGRTVTLWERVGGEWTIVPDATGASTRTTDAHGRYAFTVAPTDYDVTSDGYLLPREYRTTVAVPPGHRLSTGAGVTATLDGARTVSVVADIVTVDADGNVIMSATRADRTLDFAFAAIPLAITGTGIMLWVVAQGLALVVLGILLVGIQRRRKRAEETAA</sequence>
<protein>
    <recommendedName>
        <fullName evidence="6">SD-repeat containing protein B domain-containing protein</fullName>
    </recommendedName>
</protein>
<dbReference type="GO" id="GO:0005975">
    <property type="term" value="P:carbohydrate metabolic process"/>
    <property type="evidence" value="ECO:0007669"/>
    <property type="project" value="UniProtKB-ARBA"/>
</dbReference>
<evidence type="ECO:0000259" key="6">
    <source>
        <dbReference type="Pfam" id="PF17210"/>
    </source>
</evidence>
<dbReference type="InterPro" id="IPR051417">
    <property type="entry name" value="SDr/BOS_complex"/>
</dbReference>
<evidence type="ECO:0000256" key="3">
    <source>
        <dbReference type="ARBA" id="ARBA00022729"/>
    </source>
</evidence>
<proteinExistence type="predicted"/>
<accession>A0A5N0TEW8</accession>
<dbReference type="InterPro" id="IPR013783">
    <property type="entry name" value="Ig-like_fold"/>
</dbReference>
<feature type="region of interest" description="Disordered" evidence="4">
    <location>
        <begin position="4584"/>
        <end position="4613"/>
    </location>
</feature>
<keyword evidence="8" id="KW-1185">Reference proteome</keyword>